<reference evidence="2 3" key="1">
    <citation type="submission" date="2019-11" db="EMBL/GenBank/DDBJ databases">
        <title>Characterisation of Fundicoccus ignavus gen. nov. sp. nov., a novel genus of the family Aerococcaceae from bulk tank milk.</title>
        <authorList>
            <person name="Siebert A."/>
            <person name="Huptas C."/>
            <person name="Wenning M."/>
            <person name="Scherer S."/>
            <person name="Doll E.V."/>
        </authorList>
    </citation>
    <scope>NUCLEOTIDE SEQUENCE [LARGE SCALE GENOMIC DNA]</scope>
    <source>
        <strain evidence="2 3">DSM 109652</strain>
    </source>
</reference>
<evidence type="ECO:0000313" key="1">
    <source>
        <dbReference type="EMBL" id="MRI81406.1"/>
    </source>
</evidence>
<organism evidence="2 3">
    <name type="scientific">Fundicoccus ignavus</name>
    <dbReference type="NCBI Taxonomy" id="2664442"/>
    <lineage>
        <taxon>Bacteria</taxon>
        <taxon>Bacillati</taxon>
        <taxon>Bacillota</taxon>
        <taxon>Bacilli</taxon>
        <taxon>Lactobacillales</taxon>
        <taxon>Aerococcaceae</taxon>
        <taxon>Fundicoccus</taxon>
    </lineage>
</organism>
<comment type="caution">
    <text evidence="2">The sequence shown here is derived from an EMBL/GenBank/DDBJ whole genome shotgun (WGS) entry which is preliminary data.</text>
</comment>
<sequence length="418" mass="47111">MDPILFIFMVLIVLVGSYIVLQKSKNKSVNEHTPKQETNNVLAISNDSTNELQVQFNMLSEIREIDESRLVEIKNSKLLAHVNNLLPEAFKTATTVGNAVQGSTKTLYEAILPAGKQLAKSKNTEGAFRGFTMGKKGIDGSAEFLPVNNVSNVAANVASSAMNVGSMVVGQYYMHQINTELESISSDISQIMDFQNNEYKSKVFALVTKVKKMSSFQTEILENEELRKSEISNLNRLEQQCIELLGQANLTIADYSKKMDMGIKGYEEQLVGVQYWVVYQETLLEVLYLIADLKYALYLGTVSRDQCNSLLSTYGKQVKDVKIGLQNWHLEQMEKYGINLEEGYRERYGVDGILHKVPGMIRKELNYRPVSKDVVEIITKHLTTADKRRNVSTKEVFDENVKLIGKEGKIYYLPADGI</sequence>
<dbReference type="Proteomes" id="UP000469870">
    <property type="component" value="Unassembled WGS sequence"/>
</dbReference>
<evidence type="ECO:0000313" key="2">
    <source>
        <dbReference type="EMBL" id="MRJ47469.1"/>
    </source>
</evidence>
<dbReference type="EMBL" id="WJQT01000010">
    <property type="protein sequence ID" value="MRJ47469.1"/>
    <property type="molecule type" value="Genomic_DNA"/>
</dbReference>
<reference evidence="1 4" key="2">
    <citation type="submission" date="2019-11" db="EMBL/GenBank/DDBJ databases">
        <title>Characterisation of Fundicoccus ignavus gen. nov. sp. nov., a novel genus of the family Aerococcaceae isolated from bulk tank milk.</title>
        <authorList>
            <person name="Siebert A."/>
            <person name="Huptas C."/>
            <person name="Wenning M."/>
            <person name="Scherer S."/>
            <person name="Doll E.V."/>
        </authorList>
    </citation>
    <scope>NUCLEOTIDE SEQUENCE [LARGE SCALE GENOMIC DNA]</scope>
    <source>
        <strain evidence="1 4">DSM 109653</strain>
    </source>
</reference>
<dbReference type="Proteomes" id="UP000440066">
    <property type="component" value="Unassembled WGS sequence"/>
</dbReference>
<accession>A0A844BZP3</accession>
<name>A0A844BZP3_9LACT</name>
<dbReference type="RefSeq" id="WP_153832546.1">
    <property type="nucleotide sequence ID" value="NZ_WJQR01000004.1"/>
</dbReference>
<dbReference type="EMBL" id="WJQR01000004">
    <property type="protein sequence ID" value="MRI81406.1"/>
    <property type="molecule type" value="Genomic_DNA"/>
</dbReference>
<evidence type="ECO:0000313" key="4">
    <source>
        <dbReference type="Proteomes" id="UP000469870"/>
    </source>
</evidence>
<gene>
    <name evidence="2" type="ORF">GF867_07815</name>
    <name evidence="1" type="ORF">GIY11_05180</name>
</gene>
<protein>
    <submittedName>
        <fullName evidence="2">Uncharacterized protein</fullName>
    </submittedName>
</protein>
<evidence type="ECO:0000313" key="3">
    <source>
        <dbReference type="Proteomes" id="UP000440066"/>
    </source>
</evidence>
<proteinExistence type="predicted"/>
<dbReference type="AlphaFoldDB" id="A0A844BZP3"/>